<dbReference type="InterPro" id="IPR052649">
    <property type="entry name" value="NCE102-like"/>
</dbReference>
<evidence type="ECO:0000256" key="5">
    <source>
        <dbReference type="SAM" id="Phobius"/>
    </source>
</evidence>
<comment type="subcellular location">
    <subcellularLocation>
        <location evidence="1">Membrane</location>
        <topology evidence="1">Multi-pass membrane protein</topology>
    </subcellularLocation>
</comment>
<feature type="chain" id="PRO_5034971125" description="MARVEL domain-containing protein" evidence="6">
    <location>
        <begin position="30"/>
        <end position="174"/>
    </location>
</feature>
<dbReference type="EMBL" id="JAAVMX010000005">
    <property type="protein sequence ID" value="KAF4507989.1"/>
    <property type="molecule type" value="Genomic_DNA"/>
</dbReference>
<accession>A0A8H4LYR0</accession>
<dbReference type="PANTHER" id="PTHR28165:SF1">
    <property type="entry name" value="NON-CLASSICAL EXPORT PROTEIN 2-RELATED"/>
    <property type="match status" value="1"/>
</dbReference>
<dbReference type="OrthoDB" id="5423111at2759"/>
<evidence type="ECO:0000256" key="2">
    <source>
        <dbReference type="ARBA" id="ARBA00022692"/>
    </source>
</evidence>
<evidence type="ECO:0000256" key="4">
    <source>
        <dbReference type="ARBA" id="ARBA00023136"/>
    </source>
</evidence>
<dbReference type="Proteomes" id="UP000557566">
    <property type="component" value="Unassembled WGS sequence"/>
</dbReference>
<feature type="transmembrane region" description="Helical" evidence="5">
    <location>
        <begin position="39"/>
        <end position="60"/>
    </location>
</feature>
<dbReference type="GO" id="GO:0032126">
    <property type="term" value="C:eisosome"/>
    <property type="evidence" value="ECO:0007669"/>
    <property type="project" value="TreeGrafter"/>
</dbReference>
<keyword evidence="9" id="KW-1185">Reference proteome</keyword>
<sequence length="174" mass="18718">MPNMVNLILRGTALLWTLLITALIGNVIASNIDAAGSAMAAVNFTMFVAVLSWIVCLYAIASSLVSALAFPIVMLPLDALAVLFTFVDAIVLAAKLRAVNCSNIAAWHFSSSWIAFGSADDEKRCREIQASTVFMWFLWISLTASLFFTFKESRGGRLTGSVRSSGPNMSQVSA</sequence>
<name>A0A8H4LYR0_9HYPO</name>
<evidence type="ECO:0000256" key="3">
    <source>
        <dbReference type="ARBA" id="ARBA00022989"/>
    </source>
</evidence>
<dbReference type="GO" id="GO:0072659">
    <property type="term" value="P:protein localization to plasma membrane"/>
    <property type="evidence" value="ECO:0007669"/>
    <property type="project" value="TreeGrafter"/>
</dbReference>
<dbReference type="GO" id="GO:0070941">
    <property type="term" value="P:eisosome assembly"/>
    <property type="evidence" value="ECO:0007669"/>
    <property type="project" value="TreeGrafter"/>
</dbReference>
<organism evidence="8 9">
    <name type="scientific">Ophiocordyceps sinensis</name>
    <dbReference type="NCBI Taxonomy" id="72228"/>
    <lineage>
        <taxon>Eukaryota</taxon>
        <taxon>Fungi</taxon>
        <taxon>Dikarya</taxon>
        <taxon>Ascomycota</taxon>
        <taxon>Pezizomycotina</taxon>
        <taxon>Sordariomycetes</taxon>
        <taxon>Hypocreomycetidae</taxon>
        <taxon>Hypocreales</taxon>
        <taxon>Ophiocordycipitaceae</taxon>
        <taxon>Ophiocordyceps</taxon>
    </lineage>
</organism>
<evidence type="ECO:0000313" key="9">
    <source>
        <dbReference type="Proteomes" id="UP000557566"/>
    </source>
</evidence>
<feature type="transmembrane region" description="Helical" evidence="5">
    <location>
        <begin position="133"/>
        <end position="150"/>
    </location>
</feature>
<evidence type="ECO:0000256" key="1">
    <source>
        <dbReference type="ARBA" id="ARBA00004141"/>
    </source>
</evidence>
<keyword evidence="2 5" id="KW-0812">Transmembrane</keyword>
<proteinExistence type="predicted"/>
<dbReference type="InterPro" id="IPR008253">
    <property type="entry name" value="Marvel"/>
</dbReference>
<dbReference type="GO" id="GO:0005886">
    <property type="term" value="C:plasma membrane"/>
    <property type="evidence" value="ECO:0007669"/>
    <property type="project" value="TreeGrafter"/>
</dbReference>
<dbReference type="PANTHER" id="PTHR28165">
    <property type="entry name" value="NON-CLASSICAL EXPORT PROTEIN 2-RELATED"/>
    <property type="match status" value="1"/>
</dbReference>
<dbReference type="Pfam" id="PF01284">
    <property type="entry name" value="MARVEL"/>
    <property type="match status" value="1"/>
</dbReference>
<feature type="domain" description="MARVEL" evidence="7">
    <location>
        <begin position="6"/>
        <end position="148"/>
    </location>
</feature>
<comment type="caution">
    <text evidence="8">The sequence shown here is derived from an EMBL/GenBank/DDBJ whole genome shotgun (WGS) entry which is preliminary data.</text>
</comment>
<keyword evidence="6" id="KW-0732">Signal</keyword>
<protein>
    <recommendedName>
        <fullName evidence="7">MARVEL domain-containing protein</fullName>
    </recommendedName>
</protein>
<dbReference type="AlphaFoldDB" id="A0A8H4LYR0"/>
<reference evidence="8 9" key="1">
    <citation type="journal article" date="2020" name="Genome Biol. Evol.">
        <title>A new high-quality draft genome assembly of the Chinese cordyceps Ophiocordyceps sinensis.</title>
        <authorList>
            <person name="Shu R."/>
            <person name="Zhang J."/>
            <person name="Meng Q."/>
            <person name="Zhang H."/>
            <person name="Zhou G."/>
            <person name="Li M."/>
            <person name="Wu P."/>
            <person name="Zhao Y."/>
            <person name="Chen C."/>
            <person name="Qin Q."/>
        </authorList>
    </citation>
    <scope>NUCLEOTIDE SEQUENCE [LARGE SCALE GENOMIC DNA]</scope>
    <source>
        <strain evidence="8 9">IOZ07</strain>
    </source>
</reference>
<gene>
    <name evidence="8" type="ORF">G6O67_004427</name>
</gene>
<keyword evidence="4 5" id="KW-0472">Membrane</keyword>
<feature type="signal peptide" evidence="6">
    <location>
        <begin position="1"/>
        <end position="29"/>
    </location>
</feature>
<feature type="transmembrane region" description="Helical" evidence="5">
    <location>
        <begin position="67"/>
        <end position="87"/>
    </location>
</feature>
<evidence type="ECO:0000313" key="8">
    <source>
        <dbReference type="EMBL" id="KAF4507989.1"/>
    </source>
</evidence>
<evidence type="ECO:0000256" key="6">
    <source>
        <dbReference type="SAM" id="SignalP"/>
    </source>
</evidence>
<keyword evidence="3 5" id="KW-1133">Transmembrane helix</keyword>
<evidence type="ECO:0000259" key="7">
    <source>
        <dbReference type="Pfam" id="PF01284"/>
    </source>
</evidence>